<evidence type="ECO:0000313" key="4">
    <source>
        <dbReference type="Proteomes" id="UP001596337"/>
    </source>
</evidence>
<dbReference type="Gene3D" id="3.40.50.720">
    <property type="entry name" value="NAD(P)-binding Rossmann-like Domain"/>
    <property type="match status" value="1"/>
</dbReference>
<comment type="caution">
    <text evidence="3">The sequence shown here is derived from an EMBL/GenBank/DDBJ whole genome shotgun (WGS) entry which is preliminary data.</text>
</comment>
<dbReference type="SUPFAM" id="SSF51735">
    <property type="entry name" value="NAD(P)-binding Rossmann-fold domains"/>
    <property type="match status" value="1"/>
</dbReference>
<dbReference type="GO" id="GO:0016491">
    <property type="term" value="F:oxidoreductase activity"/>
    <property type="evidence" value="ECO:0007669"/>
    <property type="project" value="UniProtKB-KW"/>
</dbReference>
<dbReference type="Proteomes" id="UP001596337">
    <property type="component" value="Unassembled WGS sequence"/>
</dbReference>
<gene>
    <name evidence="3" type="ORF">ACFQGD_07800</name>
</gene>
<organism evidence="3 4">
    <name type="scientific">Haloechinothrix salitolerans</name>
    <dbReference type="NCBI Taxonomy" id="926830"/>
    <lineage>
        <taxon>Bacteria</taxon>
        <taxon>Bacillati</taxon>
        <taxon>Actinomycetota</taxon>
        <taxon>Actinomycetes</taxon>
        <taxon>Pseudonocardiales</taxon>
        <taxon>Pseudonocardiaceae</taxon>
        <taxon>Haloechinothrix</taxon>
    </lineage>
</organism>
<dbReference type="InterPro" id="IPR036291">
    <property type="entry name" value="NAD(P)-bd_dom_sf"/>
</dbReference>
<evidence type="ECO:0000256" key="2">
    <source>
        <dbReference type="ARBA" id="ARBA00023002"/>
    </source>
</evidence>
<sequence length="301" mass="31611">MGSAHKDPFAPDLLADKRVLITGGGTGLGRGVARHLVDHGAEVHLWGRREAVLEEAVAEVAPNRPGVAHFQTVDVRDANRVGEAVAAIWSEHGPVTSVVNNAAANFIAPTATISARAFEAISSTVMNGSFNTTHAVGRRWIDEGLPGTVLSTLTTWVWSGSAFVVPSAMAKAAVHSMTMSLAVEWARYGIRLNAVAPGPIPTDYAWEMLSPTETSAVGATQADQIPMGRMGSVEELANLTMFLLSDACEYLTGQTIAMDGGQMLAGPGTFAGLTSLSDQDWADIKERSKAASAASKAQRSV</sequence>
<dbReference type="CDD" id="cd05369">
    <property type="entry name" value="TER_DECR_SDR_a"/>
    <property type="match status" value="1"/>
</dbReference>
<dbReference type="InterPro" id="IPR002347">
    <property type="entry name" value="SDR_fam"/>
</dbReference>
<protein>
    <submittedName>
        <fullName evidence="3">SDR family oxidoreductase</fullName>
        <ecNumber evidence="3">1.1.1.-</ecNumber>
    </submittedName>
</protein>
<keyword evidence="2 3" id="KW-0560">Oxidoreductase</keyword>
<dbReference type="EC" id="1.1.1.-" evidence="3"/>
<proteinExistence type="predicted"/>
<accession>A0ABW2BXN5</accession>
<dbReference type="InterPro" id="IPR045017">
    <property type="entry name" value="DECR2-like"/>
</dbReference>
<reference evidence="4" key="1">
    <citation type="journal article" date="2019" name="Int. J. Syst. Evol. Microbiol.">
        <title>The Global Catalogue of Microorganisms (GCM) 10K type strain sequencing project: providing services to taxonomists for standard genome sequencing and annotation.</title>
        <authorList>
            <consortium name="The Broad Institute Genomics Platform"/>
            <consortium name="The Broad Institute Genome Sequencing Center for Infectious Disease"/>
            <person name="Wu L."/>
            <person name="Ma J."/>
        </authorList>
    </citation>
    <scope>NUCLEOTIDE SEQUENCE [LARGE SCALE GENOMIC DNA]</scope>
    <source>
        <strain evidence="4">KCTC 32255</strain>
    </source>
</reference>
<evidence type="ECO:0000256" key="1">
    <source>
        <dbReference type="ARBA" id="ARBA00022857"/>
    </source>
</evidence>
<dbReference type="PANTHER" id="PTHR43296">
    <property type="entry name" value="PEROXISOMAL 2,4-DIENOYL-COA REDUCTASE"/>
    <property type="match status" value="1"/>
</dbReference>
<dbReference type="PANTHER" id="PTHR43296:SF2">
    <property type="entry name" value="PEROXISOMAL 2,4-DIENOYL-COA REDUCTASE [(3E)-ENOYL-COA-PRODUCING]"/>
    <property type="match status" value="1"/>
</dbReference>
<keyword evidence="1" id="KW-0521">NADP</keyword>
<dbReference type="PRINTS" id="PR00081">
    <property type="entry name" value="GDHRDH"/>
</dbReference>
<name>A0ABW2BXN5_9PSEU</name>
<dbReference type="RefSeq" id="WP_345401443.1">
    <property type="nucleotide sequence ID" value="NZ_BAABLA010000105.1"/>
</dbReference>
<evidence type="ECO:0000313" key="3">
    <source>
        <dbReference type="EMBL" id="MFC6867047.1"/>
    </source>
</evidence>
<keyword evidence="4" id="KW-1185">Reference proteome</keyword>
<dbReference type="EMBL" id="JBHSXX010000001">
    <property type="protein sequence ID" value="MFC6867047.1"/>
    <property type="molecule type" value="Genomic_DNA"/>
</dbReference>
<dbReference type="Pfam" id="PF13561">
    <property type="entry name" value="adh_short_C2"/>
    <property type="match status" value="1"/>
</dbReference>